<proteinExistence type="predicted"/>
<feature type="region of interest" description="Disordered" evidence="2">
    <location>
        <begin position="280"/>
        <end position="306"/>
    </location>
</feature>
<evidence type="ECO:0000256" key="2">
    <source>
        <dbReference type="SAM" id="MobiDB-lite"/>
    </source>
</evidence>
<comment type="caution">
    <text evidence="3">The sequence shown here is derived from an EMBL/GenBank/DDBJ whole genome shotgun (WGS) entry which is preliminary data.</text>
</comment>
<keyword evidence="4" id="KW-1185">Reference proteome</keyword>
<dbReference type="RefSeq" id="WP_094689832.1">
    <property type="nucleotide sequence ID" value="NZ_JACBYZ010000001.1"/>
</dbReference>
<dbReference type="OrthoDB" id="9772456at2"/>
<dbReference type="GO" id="GO:0046872">
    <property type="term" value="F:metal ion binding"/>
    <property type="evidence" value="ECO:0007669"/>
    <property type="project" value="UniProtKB-KW"/>
</dbReference>
<dbReference type="InterPro" id="IPR000760">
    <property type="entry name" value="Inositol_monophosphatase-like"/>
</dbReference>
<evidence type="ECO:0000313" key="4">
    <source>
        <dbReference type="Proteomes" id="UP000228976"/>
    </source>
</evidence>
<comment type="cofactor">
    <cofactor evidence="1">
        <name>Mg(2+)</name>
        <dbReference type="ChEBI" id="CHEBI:18420"/>
    </cofactor>
</comment>
<dbReference type="SUPFAM" id="SSF56655">
    <property type="entry name" value="Carbohydrate phosphatase"/>
    <property type="match status" value="1"/>
</dbReference>
<name>A0A261FAX6_9BIFI</name>
<organism evidence="3 4">
    <name type="scientific">Aeriscardovia aeriphila</name>
    <dbReference type="NCBI Taxonomy" id="218139"/>
    <lineage>
        <taxon>Bacteria</taxon>
        <taxon>Bacillati</taxon>
        <taxon>Actinomycetota</taxon>
        <taxon>Actinomycetes</taxon>
        <taxon>Bifidobacteriales</taxon>
        <taxon>Bifidobacteriaceae</taxon>
        <taxon>Aeriscardovia</taxon>
    </lineage>
</organism>
<gene>
    <name evidence="3" type="ORF">AEAE_0777</name>
</gene>
<dbReference type="AlphaFoldDB" id="A0A261FAX6"/>
<dbReference type="Gene3D" id="3.30.540.10">
    <property type="entry name" value="Fructose-1,6-Bisphosphatase, subunit A, domain 1"/>
    <property type="match status" value="1"/>
</dbReference>
<dbReference type="GO" id="GO:0006020">
    <property type="term" value="P:inositol metabolic process"/>
    <property type="evidence" value="ECO:0007669"/>
    <property type="project" value="TreeGrafter"/>
</dbReference>
<dbReference type="GO" id="GO:0007165">
    <property type="term" value="P:signal transduction"/>
    <property type="evidence" value="ECO:0007669"/>
    <property type="project" value="TreeGrafter"/>
</dbReference>
<dbReference type="CDD" id="cd01637">
    <property type="entry name" value="IMPase_like"/>
    <property type="match status" value="1"/>
</dbReference>
<dbReference type="Pfam" id="PF00459">
    <property type="entry name" value="Inositol_P"/>
    <property type="match status" value="1"/>
</dbReference>
<sequence>MDLRQLASKVEEVCRTAGNHALREQLNPSVTKTSRERGGISVGHYASDIDSHLQQYVMGALNEIEPHKSYWDELAGEVRPGDRFWCVGNVDGSINFARNLSEWTVTVSLFEANDMGEIYPILGVVHAPALDLTYMAARGQGAIRVRRLLTTEKRERVIPSTWPHLSDSVLCFGMSYFRNESRRALATVNDLTGKPADIKRIGPVSLDLCKVADGTYDAYFEPSLHSWDIPAVAAGAIVLWEAQGHLSRWDGSLINWHEANDIVATNAVIDDELMPYLAARSDNPTVSNPSNDERIARTQEMPPIYE</sequence>
<dbReference type="EMBL" id="MWWU01000002">
    <property type="protein sequence ID" value="OZG56289.1"/>
    <property type="molecule type" value="Genomic_DNA"/>
</dbReference>
<reference evidence="3 4" key="1">
    <citation type="journal article" date="2017" name="BMC Genomics">
        <title>Comparative genomic and phylogenomic analyses of the Bifidobacteriaceae family.</title>
        <authorList>
            <person name="Lugli G.A."/>
            <person name="Milani C."/>
            <person name="Turroni F."/>
            <person name="Duranti S."/>
            <person name="Mancabelli L."/>
            <person name="Mangifesta M."/>
            <person name="Ferrario C."/>
            <person name="Modesto M."/>
            <person name="Mattarelli P."/>
            <person name="Jiri K."/>
            <person name="van Sinderen D."/>
            <person name="Ventura M."/>
        </authorList>
    </citation>
    <scope>NUCLEOTIDE SEQUENCE [LARGE SCALE GENOMIC DNA]</scope>
    <source>
        <strain evidence="3 4">LMG 21773</strain>
    </source>
</reference>
<dbReference type="PANTHER" id="PTHR20854:SF4">
    <property type="entry name" value="INOSITOL-1-MONOPHOSPHATASE-RELATED"/>
    <property type="match status" value="1"/>
</dbReference>
<evidence type="ECO:0000256" key="1">
    <source>
        <dbReference type="PIRSR" id="PIRSR600760-2"/>
    </source>
</evidence>
<feature type="binding site" evidence="1">
    <location>
        <position position="228"/>
    </location>
    <ligand>
        <name>Mg(2+)</name>
        <dbReference type="ChEBI" id="CHEBI:18420"/>
        <label>1</label>
        <note>catalytic</note>
    </ligand>
</feature>
<dbReference type="PRINTS" id="PR00377">
    <property type="entry name" value="IMPHPHTASES"/>
</dbReference>
<dbReference type="Proteomes" id="UP000228976">
    <property type="component" value="Unassembled WGS sequence"/>
</dbReference>
<dbReference type="GO" id="GO:0008934">
    <property type="term" value="F:inositol monophosphate 1-phosphatase activity"/>
    <property type="evidence" value="ECO:0007669"/>
    <property type="project" value="TreeGrafter"/>
</dbReference>
<accession>A0A261FAX6</accession>
<keyword evidence="1" id="KW-0479">Metal-binding</keyword>
<protein>
    <submittedName>
        <fullName evidence="3">Inositol monophosphatase</fullName>
    </submittedName>
</protein>
<feature type="binding site" evidence="1">
    <location>
        <position position="91"/>
    </location>
    <ligand>
        <name>Mg(2+)</name>
        <dbReference type="ChEBI" id="CHEBI:18420"/>
        <label>1</label>
        <note>catalytic</note>
    </ligand>
</feature>
<dbReference type="Gene3D" id="3.40.190.80">
    <property type="match status" value="1"/>
</dbReference>
<evidence type="ECO:0000313" key="3">
    <source>
        <dbReference type="EMBL" id="OZG56289.1"/>
    </source>
</evidence>
<keyword evidence="1" id="KW-0460">Magnesium</keyword>
<dbReference type="PANTHER" id="PTHR20854">
    <property type="entry name" value="INOSITOL MONOPHOSPHATASE"/>
    <property type="match status" value="1"/>
</dbReference>